<evidence type="ECO:0000313" key="2">
    <source>
        <dbReference type="EMBL" id="CAL6005138.1"/>
    </source>
</evidence>
<reference evidence="2 3" key="2">
    <citation type="submission" date="2024-07" db="EMBL/GenBank/DDBJ databases">
        <authorList>
            <person name="Akdeniz Z."/>
        </authorList>
    </citation>
    <scope>NUCLEOTIDE SEQUENCE [LARGE SCALE GENOMIC DNA]</scope>
</reference>
<proteinExistence type="predicted"/>
<dbReference type="AlphaFoldDB" id="A0AA86UMU6"/>
<dbReference type="Proteomes" id="UP001642409">
    <property type="component" value="Unassembled WGS sequence"/>
</dbReference>
<dbReference type="EMBL" id="CATOUU010000889">
    <property type="protein sequence ID" value="CAI9957521.1"/>
    <property type="molecule type" value="Genomic_DNA"/>
</dbReference>
<reference evidence="1" key="1">
    <citation type="submission" date="2023-06" db="EMBL/GenBank/DDBJ databases">
        <authorList>
            <person name="Kurt Z."/>
        </authorList>
    </citation>
    <scope>NUCLEOTIDE SEQUENCE</scope>
</reference>
<evidence type="ECO:0000313" key="1">
    <source>
        <dbReference type="EMBL" id="CAI9957521.1"/>
    </source>
</evidence>
<keyword evidence="3" id="KW-1185">Reference proteome</keyword>
<protein>
    <submittedName>
        <fullName evidence="2">Hypothetical_protein</fullName>
    </submittedName>
</protein>
<accession>A0AA86UMU6</accession>
<name>A0AA86UMU6_9EUKA</name>
<evidence type="ECO:0000313" key="3">
    <source>
        <dbReference type="Proteomes" id="UP001642409"/>
    </source>
</evidence>
<organism evidence="1">
    <name type="scientific">Hexamita inflata</name>
    <dbReference type="NCBI Taxonomy" id="28002"/>
    <lineage>
        <taxon>Eukaryota</taxon>
        <taxon>Metamonada</taxon>
        <taxon>Diplomonadida</taxon>
        <taxon>Hexamitidae</taxon>
        <taxon>Hexamitinae</taxon>
        <taxon>Hexamita</taxon>
    </lineage>
</organism>
<sequence>MFYSIINKPHCLAVSWTENIDKTPFIAKNQIQQFYSEIRIYGVQNGYSLFSDYYILSRTKNLNFTNFLLDLSKIEGDFDYINLVNCKCVNNFVNCKSIMLNVLNSLISADQIQKLNVSSHVNITGSYIDFTNLHLLTTNIINLTIEDFQVNLSLLSGNLTSVTFRTCKIIQTATNFKSNSVSINQCSFSAESIESLDCETLSIFASGNEQLIQLPLKSKAIRKTADLRGCILDLSGVAGNWTELACYDCFLKRINNVDDTKYQLNKTNQINNIKECELGSQQAKIKLTLNQSQLQDLNQLSGQWYYIWLDTCTFLSPQLPDQQIVSGSIYIQNVNINDFSCFQASHIRIFKCTVKNIPQNSVLDLNNCNIQLDSKLPKINSITLCDCRIFKFRVLNFPIKSISFRGKHYGYQYILEEFKKSYNTNKHKKWNMNKRVKQEQKRVQIKQELVQNIFICNSTMLTTLKQVFISSE</sequence>
<dbReference type="EMBL" id="CAXDID020000050">
    <property type="protein sequence ID" value="CAL6005138.1"/>
    <property type="molecule type" value="Genomic_DNA"/>
</dbReference>
<comment type="caution">
    <text evidence="1">The sequence shown here is derived from an EMBL/GenBank/DDBJ whole genome shotgun (WGS) entry which is preliminary data.</text>
</comment>
<gene>
    <name evidence="2" type="ORF">HINF_LOCUS19224</name>
    <name evidence="1" type="ORF">HINF_LOCUS45166</name>
</gene>